<comment type="caution">
    <text evidence="1">The sequence shown here is derived from an EMBL/GenBank/DDBJ whole genome shotgun (WGS) entry which is preliminary data.</text>
</comment>
<proteinExistence type="predicted"/>
<sequence length="196" mass="21743">MYRNYMGTLSILLIEVVEADLMFLYAGVGRNSPMNDSGVWAATSLRAHIGRGSAGFPEPAQLRNSSKVAPFVIIGNEGFRLKPCLLRSFPADELKNFETMFNYWPPKAVKVVKATIALHNFLRKHNSSGRRRTAPERLDIEDVLTGMLTQEQEATMAAAAQMNLLTKVTEMCDSVIQRLAHAPGQQETPPESPDHT</sequence>
<name>A0AC60QU19_IXOPE</name>
<dbReference type="EMBL" id="JABSTQ010003760">
    <property type="protein sequence ID" value="KAG0443161.1"/>
    <property type="molecule type" value="Genomic_DNA"/>
</dbReference>
<reference evidence="1 2" key="1">
    <citation type="journal article" date="2020" name="Cell">
        <title>Large-Scale Comparative Analyses of Tick Genomes Elucidate Their Genetic Diversity and Vector Capacities.</title>
        <authorList>
            <consortium name="Tick Genome and Microbiome Consortium (TIGMIC)"/>
            <person name="Jia N."/>
            <person name="Wang J."/>
            <person name="Shi W."/>
            <person name="Du L."/>
            <person name="Sun Y."/>
            <person name="Zhan W."/>
            <person name="Jiang J.F."/>
            <person name="Wang Q."/>
            <person name="Zhang B."/>
            <person name="Ji P."/>
            <person name="Bell-Sakyi L."/>
            <person name="Cui X.M."/>
            <person name="Yuan T.T."/>
            <person name="Jiang B.G."/>
            <person name="Yang W.F."/>
            <person name="Lam T.T."/>
            <person name="Chang Q.C."/>
            <person name="Ding S.J."/>
            <person name="Wang X.J."/>
            <person name="Zhu J.G."/>
            <person name="Ruan X.D."/>
            <person name="Zhao L."/>
            <person name="Wei J.T."/>
            <person name="Ye R.Z."/>
            <person name="Que T.C."/>
            <person name="Du C.H."/>
            <person name="Zhou Y.H."/>
            <person name="Cheng J.X."/>
            <person name="Dai P.F."/>
            <person name="Guo W.B."/>
            <person name="Han X.H."/>
            <person name="Huang E.J."/>
            <person name="Li L.F."/>
            <person name="Wei W."/>
            <person name="Gao Y.C."/>
            <person name="Liu J.Z."/>
            <person name="Shao H.Z."/>
            <person name="Wang X."/>
            <person name="Wang C.C."/>
            <person name="Yang T.C."/>
            <person name="Huo Q.B."/>
            <person name="Li W."/>
            <person name="Chen H.Y."/>
            <person name="Chen S.E."/>
            <person name="Zhou L.G."/>
            <person name="Ni X.B."/>
            <person name="Tian J.H."/>
            <person name="Sheng Y."/>
            <person name="Liu T."/>
            <person name="Pan Y.S."/>
            <person name="Xia L.Y."/>
            <person name="Li J."/>
            <person name="Zhao F."/>
            <person name="Cao W.C."/>
        </authorList>
    </citation>
    <scope>NUCLEOTIDE SEQUENCE [LARGE SCALE GENOMIC DNA]</scope>
    <source>
        <strain evidence="1">Iper-2018</strain>
    </source>
</reference>
<evidence type="ECO:0000313" key="1">
    <source>
        <dbReference type="EMBL" id="KAG0443161.1"/>
    </source>
</evidence>
<accession>A0AC60QU19</accession>
<dbReference type="Proteomes" id="UP000805193">
    <property type="component" value="Unassembled WGS sequence"/>
</dbReference>
<protein>
    <submittedName>
        <fullName evidence="1">Uncharacterized protein</fullName>
    </submittedName>
</protein>
<evidence type="ECO:0000313" key="2">
    <source>
        <dbReference type="Proteomes" id="UP000805193"/>
    </source>
</evidence>
<organism evidence="1 2">
    <name type="scientific">Ixodes persulcatus</name>
    <name type="common">Taiga tick</name>
    <dbReference type="NCBI Taxonomy" id="34615"/>
    <lineage>
        <taxon>Eukaryota</taxon>
        <taxon>Metazoa</taxon>
        <taxon>Ecdysozoa</taxon>
        <taxon>Arthropoda</taxon>
        <taxon>Chelicerata</taxon>
        <taxon>Arachnida</taxon>
        <taxon>Acari</taxon>
        <taxon>Parasitiformes</taxon>
        <taxon>Ixodida</taxon>
        <taxon>Ixodoidea</taxon>
        <taxon>Ixodidae</taxon>
        <taxon>Ixodinae</taxon>
        <taxon>Ixodes</taxon>
    </lineage>
</organism>
<keyword evidence="2" id="KW-1185">Reference proteome</keyword>
<gene>
    <name evidence="1" type="ORF">HPB47_015225</name>
</gene>